<dbReference type="Gene3D" id="1.25.40.20">
    <property type="entry name" value="Ankyrin repeat-containing domain"/>
    <property type="match status" value="1"/>
</dbReference>
<protein>
    <recommendedName>
        <fullName evidence="4">Ankyrin repeat protein</fullName>
    </recommendedName>
</protein>
<evidence type="ECO:0008006" key="4">
    <source>
        <dbReference type="Google" id="ProtNLM"/>
    </source>
</evidence>
<dbReference type="SUPFAM" id="SSF48403">
    <property type="entry name" value="Ankyrin repeat"/>
    <property type="match status" value="1"/>
</dbReference>
<dbReference type="InterPro" id="IPR002110">
    <property type="entry name" value="Ankyrin_rpt"/>
</dbReference>
<reference evidence="2" key="1">
    <citation type="submission" date="2022-09" db="EMBL/GenBank/DDBJ databases">
        <title>The complete genome of Acidovorax sp. 5MLIR.</title>
        <authorList>
            <person name="Liu L."/>
            <person name="Yue J."/>
            <person name="Yang F."/>
            <person name="Yuan J."/>
            <person name="Li L."/>
        </authorList>
    </citation>
    <scope>NUCLEOTIDE SEQUENCE</scope>
    <source>
        <strain evidence="2">5MLIR</strain>
    </source>
</reference>
<gene>
    <name evidence="1" type="ORF">M9799_00200</name>
    <name evidence="2" type="ORF">M9799_02155</name>
</gene>
<dbReference type="Proteomes" id="UP001162800">
    <property type="component" value="Chromosome"/>
</dbReference>
<name>A0ABY6GAZ9_9BURK</name>
<organism evidence="2 3">
    <name type="scientific">Comamonas endophytica</name>
    <dbReference type="NCBI Taxonomy" id="2949090"/>
    <lineage>
        <taxon>Bacteria</taxon>
        <taxon>Pseudomonadati</taxon>
        <taxon>Pseudomonadota</taxon>
        <taxon>Betaproteobacteria</taxon>
        <taxon>Burkholderiales</taxon>
        <taxon>Comamonadaceae</taxon>
        <taxon>Comamonas</taxon>
    </lineage>
</organism>
<dbReference type="EMBL" id="CP106881">
    <property type="protein sequence ID" value="UYG51720.1"/>
    <property type="molecule type" value="Genomic_DNA"/>
</dbReference>
<dbReference type="InterPro" id="IPR036770">
    <property type="entry name" value="Ankyrin_rpt-contain_sf"/>
</dbReference>
<dbReference type="RefSeq" id="WP_231044402.1">
    <property type="nucleotide sequence ID" value="NZ_CP106881.1"/>
</dbReference>
<dbReference type="Pfam" id="PF12796">
    <property type="entry name" value="Ank_2"/>
    <property type="match status" value="1"/>
</dbReference>
<sequence>MAARLGHLDIAKALLAAGAGFTAVEQSQHSAAMLATGNGHLPVVEALRCAGADLGIELQRAQRSAIPP</sequence>
<dbReference type="EMBL" id="CP106881">
    <property type="protein sequence ID" value="UYG52071.1"/>
    <property type="molecule type" value="Genomic_DNA"/>
</dbReference>
<evidence type="ECO:0000313" key="1">
    <source>
        <dbReference type="EMBL" id="UYG51720.1"/>
    </source>
</evidence>
<evidence type="ECO:0000313" key="3">
    <source>
        <dbReference type="Proteomes" id="UP001162800"/>
    </source>
</evidence>
<keyword evidence="3" id="KW-1185">Reference proteome</keyword>
<proteinExistence type="predicted"/>
<evidence type="ECO:0000313" key="2">
    <source>
        <dbReference type="EMBL" id="UYG52071.1"/>
    </source>
</evidence>
<accession>A0ABY6GAZ9</accession>